<proteinExistence type="predicted"/>
<name>A0A6A6EMB3_9PEZI</name>
<accession>A0A6A6EMB3</accession>
<gene>
    <name evidence="1" type="ORF">K469DRAFT_520923</name>
</gene>
<dbReference type="OrthoDB" id="195446at2759"/>
<dbReference type="Proteomes" id="UP000800200">
    <property type="component" value="Unassembled WGS sequence"/>
</dbReference>
<organism evidence="1 2">
    <name type="scientific">Zopfia rhizophila CBS 207.26</name>
    <dbReference type="NCBI Taxonomy" id="1314779"/>
    <lineage>
        <taxon>Eukaryota</taxon>
        <taxon>Fungi</taxon>
        <taxon>Dikarya</taxon>
        <taxon>Ascomycota</taxon>
        <taxon>Pezizomycotina</taxon>
        <taxon>Dothideomycetes</taxon>
        <taxon>Dothideomycetes incertae sedis</taxon>
        <taxon>Zopfiaceae</taxon>
        <taxon>Zopfia</taxon>
    </lineage>
</organism>
<keyword evidence="2" id="KW-1185">Reference proteome</keyword>
<evidence type="ECO:0000313" key="1">
    <source>
        <dbReference type="EMBL" id="KAF2193327.1"/>
    </source>
</evidence>
<sequence length="82" mass="9490">KLRHALAVEVGSSELHEEYLPEVEDMVSVHTGLVIVDGRSNIIRLVHYTTQGYFKQTWTSWVSKAQNEITCICGIYIFFQRF</sequence>
<dbReference type="AlphaFoldDB" id="A0A6A6EMB3"/>
<protein>
    <submittedName>
        <fullName evidence="1">Uncharacterized protein</fullName>
    </submittedName>
</protein>
<dbReference type="EMBL" id="ML994613">
    <property type="protein sequence ID" value="KAF2193327.1"/>
    <property type="molecule type" value="Genomic_DNA"/>
</dbReference>
<feature type="non-terminal residue" evidence="1">
    <location>
        <position position="1"/>
    </location>
</feature>
<feature type="non-terminal residue" evidence="1">
    <location>
        <position position="82"/>
    </location>
</feature>
<reference evidence="1" key="1">
    <citation type="journal article" date="2020" name="Stud. Mycol.">
        <title>101 Dothideomycetes genomes: a test case for predicting lifestyles and emergence of pathogens.</title>
        <authorList>
            <person name="Haridas S."/>
            <person name="Albert R."/>
            <person name="Binder M."/>
            <person name="Bloem J."/>
            <person name="Labutti K."/>
            <person name="Salamov A."/>
            <person name="Andreopoulos B."/>
            <person name="Baker S."/>
            <person name="Barry K."/>
            <person name="Bills G."/>
            <person name="Bluhm B."/>
            <person name="Cannon C."/>
            <person name="Castanera R."/>
            <person name="Culley D."/>
            <person name="Daum C."/>
            <person name="Ezra D."/>
            <person name="Gonzalez J."/>
            <person name="Henrissat B."/>
            <person name="Kuo A."/>
            <person name="Liang C."/>
            <person name="Lipzen A."/>
            <person name="Lutzoni F."/>
            <person name="Magnuson J."/>
            <person name="Mondo S."/>
            <person name="Nolan M."/>
            <person name="Ohm R."/>
            <person name="Pangilinan J."/>
            <person name="Park H.-J."/>
            <person name="Ramirez L."/>
            <person name="Alfaro M."/>
            <person name="Sun H."/>
            <person name="Tritt A."/>
            <person name="Yoshinaga Y."/>
            <person name="Zwiers L.-H."/>
            <person name="Turgeon B."/>
            <person name="Goodwin S."/>
            <person name="Spatafora J."/>
            <person name="Crous P."/>
            <person name="Grigoriev I."/>
        </authorList>
    </citation>
    <scope>NUCLEOTIDE SEQUENCE</scope>
    <source>
        <strain evidence="1">CBS 207.26</strain>
    </source>
</reference>
<evidence type="ECO:0000313" key="2">
    <source>
        <dbReference type="Proteomes" id="UP000800200"/>
    </source>
</evidence>